<comment type="caution">
    <text evidence="2">The sequence shown here is derived from an EMBL/GenBank/DDBJ whole genome shotgun (WGS) entry which is preliminary data.</text>
</comment>
<dbReference type="Pfam" id="PF18796">
    <property type="entry name" value="LPD1"/>
    <property type="match status" value="1"/>
</dbReference>
<dbReference type="GO" id="GO:0008237">
    <property type="term" value="F:metallopeptidase activity"/>
    <property type="evidence" value="ECO:0007669"/>
    <property type="project" value="InterPro"/>
</dbReference>
<dbReference type="OrthoDB" id="2010129at2"/>
<dbReference type="EMBL" id="LWMH01000001">
    <property type="protein sequence ID" value="KZS45087.1"/>
    <property type="molecule type" value="Genomic_DNA"/>
</dbReference>
<dbReference type="InterPro" id="IPR024079">
    <property type="entry name" value="MetalloPept_cat_dom_sf"/>
</dbReference>
<dbReference type="AlphaFoldDB" id="A0A163GQ34"/>
<gene>
    <name evidence="2" type="ORF">AWU65_03655</name>
</gene>
<evidence type="ECO:0000259" key="1">
    <source>
        <dbReference type="Pfam" id="PF18796"/>
    </source>
</evidence>
<feature type="domain" description="Large polyvalent protein-associated" evidence="1">
    <location>
        <begin position="446"/>
        <end position="507"/>
    </location>
</feature>
<dbReference type="Gene3D" id="3.40.390.10">
    <property type="entry name" value="Collagenase (Catalytic Domain)"/>
    <property type="match status" value="1"/>
</dbReference>
<sequence>MKERIVTLKKAEVLKQQYAHYGLSDLIAEAKFTVSPEDTVHDLRKKCESAIRRKVKAMFFAKNLEDKLSFLQDISFGPYKVEVEIMKEFANEKENSILRLLCSAAKINKVPQQYEPSLPVALKLNQTDIAYTFLNKELPEKYHLRKYGLKENLNRIGYFLFADCLRLISKIIFLNTLCEFSIKQKDYIRYKIAEYYSTESVSRGKVVRPGDDLFAVEVKDEIEKYNLPYVDGEETEISNYYSYEEFSLARNDDGVPYIMETAQGKKIIIPRLISTMNYVQEKTKRMIDEHSTYAKSFQDKKHINQKVKAVMKSNKFLTRYGTVELDNDVDLIRFHALEKEFEEIKKKVYIPLAKDYSFRIRKLGKHRAAGLHYAFYRATIIDIEHPSSFMHELGHQIDHTMNEKCMLSEEMSFVRLIQLYEQIVDQNISRLPADDPFVERWRGTTKYNRNYYLQPTEIFARSFELYLAKCKRIESSFLKQDYDQPIYPSDREYLNELRSYFDNLFSKCEPIREEKRSFSFHISQSDVTAPETEVQSYLHAQNGQLLLF</sequence>
<reference evidence="2" key="1">
    <citation type="journal article" date="2016" name="Genome Announc.">
        <title>Draft genomes of two strains of Paenibacillus glucanolyticus with capability to degrade lignocellulose.</title>
        <authorList>
            <person name="Mathews S.L."/>
            <person name="Pawlak J."/>
            <person name="Grunden A.M."/>
        </authorList>
    </citation>
    <scope>NUCLEOTIDE SEQUENCE [LARGE SCALE GENOMIC DNA]</scope>
    <source>
        <strain evidence="2">SLM1</strain>
    </source>
</reference>
<dbReference type="RefSeq" id="WP_063477592.1">
    <property type="nucleotide sequence ID" value="NZ_JBCMWP010000019.1"/>
</dbReference>
<accession>A0A163GQ34</accession>
<organism evidence="2 3">
    <name type="scientific">Paenibacillus glucanolyticus</name>
    <dbReference type="NCBI Taxonomy" id="59843"/>
    <lineage>
        <taxon>Bacteria</taxon>
        <taxon>Bacillati</taxon>
        <taxon>Bacillota</taxon>
        <taxon>Bacilli</taxon>
        <taxon>Bacillales</taxon>
        <taxon>Paenibacillaceae</taxon>
        <taxon>Paenibacillus</taxon>
    </lineage>
</organism>
<dbReference type="InterPro" id="IPR041047">
    <property type="entry name" value="LPD1"/>
</dbReference>
<protein>
    <recommendedName>
        <fullName evidence="1">Large polyvalent protein-associated domain-containing protein</fullName>
    </recommendedName>
</protein>
<evidence type="ECO:0000313" key="3">
    <source>
        <dbReference type="Proteomes" id="UP000076796"/>
    </source>
</evidence>
<dbReference type="Proteomes" id="UP000076796">
    <property type="component" value="Unassembled WGS sequence"/>
</dbReference>
<evidence type="ECO:0000313" key="2">
    <source>
        <dbReference type="EMBL" id="KZS45087.1"/>
    </source>
</evidence>
<keyword evidence="3" id="KW-1185">Reference proteome</keyword>
<proteinExistence type="predicted"/>
<name>A0A163GQ34_9BACL</name>